<evidence type="ECO:0000313" key="2">
    <source>
        <dbReference type="Proteomes" id="UP000183376"/>
    </source>
</evidence>
<proteinExistence type="predicted"/>
<reference evidence="1 2" key="1">
    <citation type="submission" date="2016-10" db="EMBL/GenBank/DDBJ databases">
        <authorList>
            <person name="de Groot N.N."/>
        </authorList>
    </citation>
    <scope>NUCLEOTIDE SEQUENCE [LARGE SCALE GENOMIC DNA]</scope>
    <source>
        <strain evidence="1 2">DSM 44149</strain>
    </source>
</reference>
<dbReference type="STRING" id="211114.SAMN04489726_7365"/>
<dbReference type="EMBL" id="LT629701">
    <property type="protein sequence ID" value="SDN60179.1"/>
    <property type="molecule type" value="Genomic_DNA"/>
</dbReference>
<evidence type="ECO:0000313" key="1">
    <source>
        <dbReference type="EMBL" id="SDN60179.1"/>
    </source>
</evidence>
<dbReference type="Proteomes" id="UP000183376">
    <property type="component" value="Chromosome I"/>
</dbReference>
<sequence length="114" mass="12730">MATLQALVANREVRLEPWAAEKLKKAPQDQLFHVKEWIKRADALGRDLPLGAHWVGLAMAAKWDRRARGPESIREQLVHYAQALSDAIDVVDQAARVTRAADEGGASRLRRLGQ</sequence>
<name>A0A1H0CQL2_ALLAB</name>
<keyword evidence="2" id="KW-1185">Reference proteome</keyword>
<organism evidence="1 2">
    <name type="scientific">Allokutzneria albata</name>
    <name type="common">Kibdelosporangium albatum</name>
    <dbReference type="NCBI Taxonomy" id="211114"/>
    <lineage>
        <taxon>Bacteria</taxon>
        <taxon>Bacillati</taxon>
        <taxon>Actinomycetota</taxon>
        <taxon>Actinomycetes</taxon>
        <taxon>Pseudonocardiales</taxon>
        <taxon>Pseudonocardiaceae</taxon>
        <taxon>Allokutzneria</taxon>
    </lineage>
</organism>
<dbReference type="AlphaFoldDB" id="A0A1H0CQL2"/>
<gene>
    <name evidence="1" type="ORF">SAMN04489726_7365</name>
</gene>
<accession>A0A1H0CQL2</accession>
<protein>
    <submittedName>
        <fullName evidence="1">Uncharacterized protein</fullName>
    </submittedName>
</protein>
<dbReference type="RefSeq" id="WP_052407118.1">
    <property type="nucleotide sequence ID" value="NZ_JOEF01000004.1"/>
</dbReference>